<evidence type="ECO:0000313" key="10">
    <source>
        <dbReference type="Proteomes" id="UP000694865"/>
    </source>
</evidence>
<gene>
    <name evidence="11" type="primary">LOC100370661</name>
</gene>
<dbReference type="SMART" id="SM00561">
    <property type="entry name" value="MBT"/>
    <property type="match status" value="2"/>
</dbReference>
<sequence>MEKPRGRPCSEPNPYQNNFSWEDYLKETGGVPAPHTAFKQPSSPPANEFKVGMKLEAQDPRNITSTCVATIVGLQGPRVRLRLDGGDNKNDFWRLVDSSDIKPIGWCEKHGGLLQPPLGFRMNASSWPMFLLRTLNGAEMAPLKAFKKEPPTPKSNLFEVNMKLEAVDRKNPHLICPATVAAVRDNQIFVSFDGWRGAFDYWCDYDSRDIFACGTCSMAAIHLQAPGQKGAKTTSTHSLITVGGDVQSLSIPTPDNLSVFWNMLDKFLEDSLCCGNFLCSRPLQGQCTKCAKQVEESPVEAAGTSKMSSTLVKRRWSTESGDKERPVLKIRRITTEAASSTTVPESKPTGNPSNWNIEEVIKYISDTDLALSSYTELFRKHEIDGKALLLLNSDMMMKYMGLKLGPALKLCHVIDKLKNKK</sequence>
<dbReference type="RefSeq" id="XP_006817556.1">
    <property type="nucleotide sequence ID" value="XM_006817493.1"/>
</dbReference>
<dbReference type="InterPro" id="IPR004092">
    <property type="entry name" value="Mbt"/>
</dbReference>
<name>A0ABM0MC15_SACKO</name>
<keyword evidence="6" id="KW-0804">Transcription</keyword>
<evidence type="ECO:0000256" key="3">
    <source>
        <dbReference type="ARBA" id="ARBA00022491"/>
    </source>
</evidence>
<dbReference type="PROSITE" id="PS50105">
    <property type="entry name" value="SAM_DOMAIN"/>
    <property type="match status" value="1"/>
</dbReference>
<evidence type="ECO:0000313" key="11">
    <source>
        <dbReference type="RefSeq" id="XP_006817556.1"/>
    </source>
</evidence>
<keyword evidence="7" id="KW-0539">Nucleus</keyword>
<feature type="repeat" description="MBT" evidence="8">
    <location>
        <begin position="125"/>
        <end position="226"/>
    </location>
</feature>
<evidence type="ECO:0000259" key="9">
    <source>
        <dbReference type="PROSITE" id="PS50105"/>
    </source>
</evidence>
<dbReference type="SUPFAM" id="SSF63748">
    <property type="entry name" value="Tudor/PWWP/MBT"/>
    <property type="match status" value="2"/>
</dbReference>
<dbReference type="Gene3D" id="1.10.150.50">
    <property type="entry name" value="Transcription Factor, Ets-1"/>
    <property type="match status" value="1"/>
</dbReference>
<evidence type="ECO:0000256" key="7">
    <source>
        <dbReference type="ARBA" id="ARBA00023242"/>
    </source>
</evidence>
<dbReference type="SMART" id="SM00454">
    <property type="entry name" value="SAM"/>
    <property type="match status" value="1"/>
</dbReference>
<dbReference type="CDD" id="cd09578">
    <property type="entry name" value="SAM_Scm"/>
    <property type="match status" value="1"/>
</dbReference>
<evidence type="ECO:0000256" key="6">
    <source>
        <dbReference type="ARBA" id="ARBA00023163"/>
    </source>
</evidence>
<dbReference type="InterPro" id="IPR013761">
    <property type="entry name" value="SAM/pointed_sf"/>
</dbReference>
<dbReference type="CDD" id="cd20110">
    <property type="entry name" value="MBT_dScm_rpt2"/>
    <property type="match status" value="1"/>
</dbReference>
<organism evidence="10 11">
    <name type="scientific">Saccoglossus kowalevskii</name>
    <name type="common">Acorn worm</name>
    <dbReference type="NCBI Taxonomy" id="10224"/>
    <lineage>
        <taxon>Eukaryota</taxon>
        <taxon>Metazoa</taxon>
        <taxon>Hemichordata</taxon>
        <taxon>Enteropneusta</taxon>
        <taxon>Harrimaniidae</taxon>
        <taxon>Saccoglossus</taxon>
    </lineage>
</organism>
<proteinExistence type="inferred from homology"/>
<keyword evidence="5" id="KW-0805">Transcription regulation</keyword>
<dbReference type="Proteomes" id="UP000694865">
    <property type="component" value="Unplaced"/>
</dbReference>
<keyword evidence="10" id="KW-1185">Reference proteome</keyword>
<dbReference type="PANTHER" id="PTHR12247">
    <property type="entry name" value="POLYCOMB GROUP PROTEIN"/>
    <property type="match status" value="1"/>
</dbReference>
<keyword evidence="4" id="KW-0677">Repeat</keyword>
<dbReference type="PANTHER" id="PTHR12247:SF132">
    <property type="entry name" value="POLYCOMB PROTEIN SCM"/>
    <property type="match status" value="1"/>
</dbReference>
<feature type="domain" description="SAM" evidence="9">
    <location>
        <begin position="355"/>
        <end position="420"/>
    </location>
</feature>
<feature type="repeat" description="MBT" evidence="8">
    <location>
        <begin position="19"/>
        <end position="117"/>
    </location>
</feature>
<dbReference type="PROSITE" id="PS51079">
    <property type="entry name" value="MBT"/>
    <property type="match status" value="2"/>
</dbReference>
<evidence type="ECO:0000256" key="8">
    <source>
        <dbReference type="PROSITE-ProRule" id="PRU00459"/>
    </source>
</evidence>
<dbReference type="Pfam" id="PF02820">
    <property type="entry name" value="MBT"/>
    <property type="match status" value="2"/>
</dbReference>
<dbReference type="GeneID" id="100370661"/>
<evidence type="ECO:0000256" key="4">
    <source>
        <dbReference type="ARBA" id="ARBA00022737"/>
    </source>
</evidence>
<comment type="similarity">
    <text evidence="2">Belongs to the SCM family.</text>
</comment>
<dbReference type="Gene3D" id="2.30.30.140">
    <property type="match status" value="2"/>
</dbReference>
<reference evidence="11" key="1">
    <citation type="submission" date="2025-08" db="UniProtKB">
        <authorList>
            <consortium name="RefSeq"/>
        </authorList>
    </citation>
    <scope>IDENTIFICATION</scope>
    <source>
        <tissue evidence="11">Testes</tissue>
    </source>
</reference>
<evidence type="ECO:0000256" key="2">
    <source>
        <dbReference type="ARBA" id="ARBA00008469"/>
    </source>
</evidence>
<dbReference type="InterPro" id="IPR001660">
    <property type="entry name" value="SAM"/>
</dbReference>
<accession>A0ABM0MC15</accession>
<dbReference type="InterPro" id="IPR050548">
    <property type="entry name" value="PcG_chromatin_remod_factors"/>
</dbReference>
<evidence type="ECO:0000256" key="1">
    <source>
        <dbReference type="ARBA" id="ARBA00004123"/>
    </source>
</evidence>
<protein>
    <submittedName>
        <fullName evidence="11">Polycomb protein SCMH1-like</fullName>
    </submittedName>
</protein>
<evidence type="ECO:0000256" key="5">
    <source>
        <dbReference type="ARBA" id="ARBA00023015"/>
    </source>
</evidence>
<dbReference type="Pfam" id="PF00536">
    <property type="entry name" value="SAM_1"/>
    <property type="match status" value="1"/>
</dbReference>
<keyword evidence="3" id="KW-0678">Repressor</keyword>
<dbReference type="SUPFAM" id="SSF47769">
    <property type="entry name" value="SAM/Pointed domain"/>
    <property type="match status" value="1"/>
</dbReference>
<comment type="subcellular location">
    <subcellularLocation>
        <location evidence="1">Nucleus</location>
    </subcellularLocation>
</comment>
<dbReference type="InterPro" id="IPR047531">
    <property type="entry name" value="SAM_Scm-like"/>
</dbReference>